<sequence length="110" mass="13018">MSGCCGMSLLFNFKTQLNNIFFENKIEGVNFILLNFTVFVMSLCIEFIDHQVKKKNRLMRSFVSTCLYFISWAIMMLSMTANFYLILTIVLAKFTVFYLFRNYEKETMCC</sequence>
<dbReference type="VEuPathDB" id="MicrosporidiaDB:NBO_589g0004"/>
<dbReference type="AlphaFoldDB" id="R0M1W6"/>
<keyword evidence="1" id="KW-0812">Transmembrane</keyword>
<accession>R0M1W6</accession>
<evidence type="ECO:0000256" key="1">
    <source>
        <dbReference type="SAM" id="Phobius"/>
    </source>
</evidence>
<evidence type="ECO:0000313" key="2">
    <source>
        <dbReference type="EMBL" id="EOB12019.1"/>
    </source>
</evidence>
<name>R0M1W6_NOSB1</name>
<organism evidence="2 3">
    <name type="scientific">Nosema bombycis (strain CQ1 / CVCC 102059)</name>
    <name type="common">Microsporidian parasite</name>
    <name type="synonym">Pebrine of silkworm</name>
    <dbReference type="NCBI Taxonomy" id="578461"/>
    <lineage>
        <taxon>Eukaryota</taxon>
        <taxon>Fungi</taxon>
        <taxon>Fungi incertae sedis</taxon>
        <taxon>Microsporidia</taxon>
        <taxon>Nosematidae</taxon>
        <taxon>Nosema</taxon>
    </lineage>
</organism>
<gene>
    <name evidence="2" type="ORF">NBO_589g0004</name>
</gene>
<protein>
    <submittedName>
        <fullName evidence="2">Uncharacterized protein</fullName>
    </submittedName>
</protein>
<dbReference type="EMBL" id="KB909496">
    <property type="protein sequence ID" value="EOB12019.1"/>
    <property type="molecule type" value="Genomic_DNA"/>
</dbReference>
<evidence type="ECO:0000313" key="3">
    <source>
        <dbReference type="Proteomes" id="UP000016927"/>
    </source>
</evidence>
<reference evidence="2 3" key="1">
    <citation type="journal article" date="2013" name="BMC Genomics">
        <title>Comparative genomics of parasitic silkworm microsporidia reveal an association between genome expansion and host adaptation.</title>
        <authorList>
            <person name="Pan G."/>
            <person name="Xu J."/>
            <person name="Li T."/>
            <person name="Xia Q."/>
            <person name="Liu S.L."/>
            <person name="Zhang G."/>
            <person name="Li S."/>
            <person name="Li C."/>
            <person name="Liu H."/>
            <person name="Yang L."/>
            <person name="Liu T."/>
            <person name="Zhang X."/>
            <person name="Wu Z."/>
            <person name="Fan W."/>
            <person name="Dang X."/>
            <person name="Xiang H."/>
            <person name="Tao M."/>
            <person name="Li Y."/>
            <person name="Hu J."/>
            <person name="Li Z."/>
            <person name="Lin L."/>
            <person name="Luo J."/>
            <person name="Geng L."/>
            <person name="Wang L."/>
            <person name="Long M."/>
            <person name="Wan Y."/>
            <person name="He N."/>
            <person name="Zhang Z."/>
            <person name="Lu C."/>
            <person name="Keeling P.J."/>
            <person name="Wang J."/>
            <person name="Xiang Z."/>
            <person name="Zhou Z."/>
        </authorList>
    </citation>
    <scope>NUCLEOTIDE SEQUENCE [LARGE SCALE GENOMIC DNA]</scope>
    <source>
        <strain evidence="3">CQ1 / CVCC 102059</strain>
    </source>
</reference>
<keyword evidence="1" id="KW-0472">Membrane</keyword>
<dbReference type="HOGENOM" id="CLU_2171751_0_0_1"/>
<proteinExistence type="predicted"/>
<keyword evidence="1" id="KW-1133">Transmembrane helix</keyword>
<dbReference type="Proteomes" id="UP000016927">
    <property type="component" value="Unassembled WGS sequence"/>
</dbReference>
<feature type="transmembrane region" description="Helical" evidence="1">
    <location>
        <begin position="28"/>
        <end position="48"/>
    </location>
</feature>
<keyword evidence="3" id="KW-1185">Reference proteome</keyword>